<dbReference type="InterPro" id="IPR029063">
    <property type="entry name" value="SAM-dependent_MTases_sf"/>
</dbReference>
<organism evidence="2 3">
    <name type="scientific">Jimgerdemannia flammicorona</name>
    <dbReference type="NCBI Taxonomy" id="994334"/>
    <lineage>
        <taxon>Eukaryota</taxon>
        <taxon>Fungi</taxon>
        <taxon>Fungi incertae sedis</taxon>
        <taxon>Mucoromycota</taxon>
        <taxon>Mucoromycotina</taxon>
        <taxon>Endogonomycetes</taxon>
        <taxon>Endogonales</taxon>
        <taxon>Endogonaceae</taxon>
        <taxon>Jimgerdemannia</taxon>
    </lineage>
</organism>
<sequence length="301" mass="33914">MAAKSFRPQDKAMNITTTIYALRDLSSSTLHHVSFTDLSELLSTLLSILSIHLRQLSLTHVFLLLLFLWLLRSLRAHLRRLPAPVSPRTFLEPRDSSLVLNDCYKLPVGTFIRLYAAGEVEFQEGAERLAGMDRYIDFRLGIRDLVGLVWHAGVLGVLWRGEGKVEREWFEKGGDFHTAYLGSTMSTASAHFTHPDMKLEDAQLAKMEHISTNLLGLRPQDRVLDLELEWGFAAGFMVRKVEGVRVVGIAATEEQGGIYYCSIIVLDFIQLRRPDTPPFHHAPSPLRPDHAIYSSPTPLSP</sequence>
<comment type="caution">
    <text evidence="2">The sequence shown here is derived from an EMBL/GenBank/DDBJ whole genome shotgun (WGS) entry which is preliminary data.</text>
</comment>
<dbReference type="SUPFAM" id="SSF53335">
    <property type="entry name" value="S-adenosyl-L-methionine-dependent methyltransferases"/>
    <property type="match status" value="1"/>
</dbReference>
<dbReference type="Pfam" id="PF02353">
    <property type="entry name" value="CMAS"/>
    <property type="match status" value="1"/>
</dbReference>
<dbReference type="Proteomes" id="UP000268093">
    <property type="component" value="Unassembled WGS sequence"/>
</dbReference>
<proteinExistence type="predicted"/>
<gene>
    <name evidence="2" type="ORF">BC936DRAFT_147432</name>
</gene>
<evidence type="ECO:0000313" key="2">
    <source>
        <dbReference type="EMBL" id="RUP51548.1"/>
    </source>
</evidence>
<name>A0A433DKZ6_9FUNG</name>
<dbReference type="AlphaFoldDB" id="A0A433DKZ6"/>
<feature type="region of interest" description="Disordered" evidence="1">
    <location>
        <begin position="279"/>
        <end position="301"/>
    </location>
</feature>
<accession>A0A433DKZ6</accession>
<dbReference type="Gene3D" id="3.40.50.150">
    <property type="entry name" value="Vaccinia Virus protein VP39"/>
    <property type="match status" value="1"/>
</dbReference>
<evidence type="ECO:0000256" key="1">
    <source>
        <dbReference type="SAM" id="MobiDB-lite"/>
    </source>
</evidence>
<reference evidence="2 3" key="1">
    <citation type="journal article" date="2018" name="New Phytol.">
        <title>Phylogenomics of Endogonaceae and evolution of mycorrhizas within Mucoromycota.</title>
        <authorList>
            <person name="Chang Y."/>
            <person name="Desiro A."/>
            <person name="Na H."/>
            <person name="Sandor L."/>
            <person name="Lipzen A."/>
            <person name="Clum A."/>
            <person name="Barry K."/>
            <person name="Grigoriev I.V."/>
            <person name="Martin F.M."/>
            <person name="Stajich J.E."/>
            <person name="Smith M.E."/>
            <person name="Bonito G."/>
            <person name="Spatafora J.W."/>
        </authorList>
    </citation>
    <scope>NUCLEOTIDE SEQUENCE [LARGE SCALE GENOMIC DNA]</scope>
    <source>
        <strain evidence="2 3">GMNB39</strain>
    </source>
</reference>
<dbReference type="EMBL" id="RBNI01000643">
    <property type="protein sequence ID" value="RUP51548.1"/>
    <property type="molecule type" value="Genomic_DNA"/>
</dbReference>
<evidence type="ECO:0000313" key="3">
    <source>
        <dbReference type="Proteomes" id="UP000268093"/>
    </source>
</evidence>
<protein>
    <submittedName>
        <fullName evidence="2">Uncharacterized protein</fullName>
    </submittedName>
</protein>
<keyword evidence="3" id="KW-1185">Reference proteome</keyword>